<dbReference type="GO" id="GO:0007062">
    <property type="term" value="P:sister chromatid cohesion"/>
    <property type="evidence" value="ECO:0007669"/>
    <property type="project" value="EnsemblMetazoa"/>
</dbReference>
<feature type="compositionally biased region" description="Polar residues" evidence="1">
    <location>
        <begin position="264"/>
        <end position="273"/>
    </location>
</feature>
<name>B4I9Q2_DROSE</name>
<reference evidence="2 3" key="1">
    <citation type="journal article" date="2007" name="Nature">
        <title>Evolution of genes and genomes on the Drosophila phylogeny.</title>
        <authorList>
            <consortium name="Drosophila 12 Genomes Consortium"/>
            <person name="Clark A.G."/>
            <person name="Eisen M.B."/>
            <person name="Smith D.R."/>
            <person name="Bergman C.M."/>
            <person name="Oliver B."/>
            <person name="Markow T.A."/>
            <person name="Kaufman T.C."/>
            <person name="Kellis M."/>
            <person name="Gelbart W."/>
            <person name="Iyer V.N."/>
            <person name="Pollard D.A."/>
            <person name="Sackton T.B."/>
            <person name="Larracuente A.M."/>
            <person name="Singh N.D."/>
            <person name="Abad J.P."/>
            <person name="Abt D.N."/>
            <person name="Adryan B."/>
            <person name="Aguade M."/>
            <person name="Akashi H."/>
            <person name="Anderson W.W."/>
            <person name="Aquadro C.F."/>
            <person name="Ardell D.H."/>
            <person name="Arguello R."/>
            <person name="Artieri C.G."/>
            <person name="Barbash D.A."/>
            <person name="Barker D."/>
            <person name="Barsanti P."/>
            <person name="Batterham P."/>
            <person name="Batzoglou S."/>
            <person name="Begun D."/>
            <person name="Bhutkar A."/>
            <person name="Blanco E."/>
            <person name="Bosak S.A."/>
            <person name="Bradley R.K."/>
            <person name="Brand A.D."/>
            <person name="Brent M.R."/>
            <person name="Brooks A.N."/>
            <person name="Brown R.H."/>
            <person name="Butlin R.K."/>
            <person name="Caggese C."/>
            <person name="Calvi B.R."/>
            <person name="Bernardo de Carvalho A."/>
            <person name="Caspi A."/>
            <person name="Castrezana S."/>
            <person name="Celniker S.E."/>
            <person name="Chang J.L."/>
            <person name="Chapple C."/>
            <person name="Chatterji S."/>
            <person name="Chinwalla A."/>
            <person name="Civetta A."/>
            <person name="Clifton S.W."/>
            <person name="Comeron J.M."/>
            <person name="Costello J.C."/>
            <person name="Coyne J.A."/>
            <person name="Daub J."/>
            <person name="David R.G."/>
            <person name="Delcher A.L."/>
            <person name="Delehaunty K."/>
            <person name="Do C.B."/>
            <person name="Ebling H."/>
            <person name="Edwards K."/>
            <person name="Eickbush T."/>
            <person name="Evans J.D."/>
            <person name="Filipski A."/>
            <person name="Findeiss S."/>
            <person name="Freyhult E."/>
            <person name="Fulton L."/>
            <person name="Fulton R."/>
            <person name="Garcia A.C."/>
            <person name="Gardiner A."/>
            <person name="Garfield D.A."/>
            <person name="Garvin B.E."/>
            <person name="Gibson G."/>
            <person name="Gilbert D."/>
            <person name="Gnerre S."/>
            <person name="Godfrey J."/>
            <person name="Good R."/>
            <person name="Gotea V."/>
            <person name="Gravely B."/>
            <person name="Greenberg A.J."/>
            <person name="Griffiths-Jones S."/>
            <person name="Gross S."/>
            <person name="Guigo R."/>
            <person name="Gustafson E.A."/>
            <person name="Haerty W."/>
            <person name="Hahn M.W."/>
            <person name="Halligan D.L."/>
            <person name="Halpern A.L."/>
            <person name="Halter G.M."/>
            <person name="Han M.V."/>
            <person name="Heger A."/>
            <person name="Hillier L."/>
            <person name="Hinrichs A.S."/>
            <person name="Holmes I."/>
            <person name="Hoskins R.A."/>
            <person name="Hubisz M.J."/>
            <person name="Hultmark D."/>
            <person name="Huntley M.A."/>
            <person name="Jaffe D.B."/>
            <person name="Jagadeeshan S."/>
            <person name="Jeck W.R."/>
            <person name="Johnson J."/>
            <person name="Jones C.D."/>
            <person name="Jordan W.C."/>
            <person name="Karpen G.H."/>
            <person name="Kataoka E."/>
            <person name="Keightley P.D."/>
            <person name="Kheradpour P."/>
            <person name="Kirkness E.F."/>
            <person name="Koerich L.B."/>
            <person name="Kristiansen K."/>
            <person name="Kudrna D."/>
            <person name="Kulathinal R.J."/>
            <person name="Kumar S."/>
            <person name="Kwok R."/>
            <person name="Lander E."/>
            <person name="Langley C.H."/>
            <person name="Lapoint R."/>
            <person name="Lazzaro B.P."/>
            <person name="Lee S.J."/>
            <person name="Levesque L."/>
            <person name="Li R."/>
            <person name="Lin C.F."/>
            <person name="Lin M.F."/>
            <person name="Lindblad-Toh K."/>
            <person name="Llopart A."/>
            <person name="Long M."/>
            <person name="Low L."/>
            <person name="Lozovsky E."/>
            <person name="Lu J."/>
            <person name="Luo M."/>
            <person name="Machado C.A."/>
            <person name="Makalowski W."/>
            <person name="Marzo M."/>
            <person name="Matsuda M."/>
            <person name="Matzkin L."/>
            <person name="McAllister B."/>
            <person name="McBride C.S."/>
            <person name="McKernan B."/>
            <person name="McKernan K."/>
            <person name="Mendez-Lago M."/>
            <person name="Minx P."/>
            <person name="Mollenhauer M.U."/>
            <person name="Montooth K."/>
            <person name="Mount S.M."/>
            <person name="Mu X."/>
            <person name="Myers E."/>
            <person name="Negre B."/>
            <person name="Newfeld S."/>
            <person name="Nielsen R."/>
            <person name="Noor M.A."/>
            <person name="O'Grady P."/>
            <person name="Pachter L."/>
            <person name="Papaceit M."/>
            <person name="Parisi M.J."/>
            <person name="Parisi M."/>
            <person name="Parts L."/>
            <person name="Pedersen J.S."/>
            <person name="Pesole G."/>
            <person name="Phillippy A.M."/>
            <person name="Ponting C.P."/>
            <person name="Pop M."/>
            <person name="Porcelli D."/>
            <person name="Powell J.R."/>
            <person name="Prohaska S."/>
            <person name="Pruitt K."/>
            <person name="Puig M."/>
            <person name="Quesneville H."/>
            <person name="Ram K.R."/>
            <person name="Rand D."/>
            <person name="Rasmussen M.D."/>
            <person name="Reed L.K."/>
            <person name="Reenan R."/>
            <person name="Reily A."/>
            <person name="Remington K.A."/>
            <person name="Rieger T.T."/>
            <person name="Ritchie M.G."/>
            <person name="Robin C."/>
            <person name="Rogers Y.H."/>
            <person name="Rohde C."/>
            <person name="Rozas J."/>
            <person name="Rubenfield M.J."/>
            <person name="Ruiz A."/>
            <person name="Russo S."/>
            <person name="Salzberg S.L."/>
            <person name="Sanchez-Gracia A."/>
            <person name="Saranga D.J."/>
            <person name="Sato H."/>
            <person name="Schaeffer S.W."/>
            <person name="Schatz M.C."/>
            <person name="Schlenke T."/>
            <person name="Schwartz R."/>
            <person name="Segarra C."/>
            <person name="Singh R.S."/>
            <person name="Sirot L."/>
            <person name="Sirota M."/>
            <person name="Sisneros N.B."/>
            <person name="Smith C.D."/>
            <person name="Smith T.F."/>
            <person name="Spieth J."/>
            <person name="Stage D.E."/>
            <person name="Stark A."/>
            <person name="Stephan W."/>
            <person name="Strausberg R.L."/>
            <person name="Strempel S."/>
            <person name="Sturgill D."/>
            <person name="Sutton G."/>
            <person name="Sutton G.G."/>
            <person name="Tao W."/>
            <person name="Teichmann S."/>
            <person name="Tobari Y.N."/>
            <person name="Tomimura Y."/>
            <person name="Tsolas J.M."/>
            <person name="Valente V.L."/>
            <person name="Venter E."/>
            <person name="Venter J.C."/>
            <person name="Vicario S."/>
            <person name="Vieira F.G."/>
            <person name="Vilella A.J."/>
            <person name="Villasante A."/>
            <person name="Walenz B."/>
            <person name="Wang J."/>
            <person name="Wasserman M."/>
            <person name="Watts T."/>
            <person name="Wilson D."/>
            <person name="Wilson R.K."/>
            <person name="Wing R.A."/>
            <person name="Wolfner M.F."/>
            <person name="Wong A."/>
            <person name="Wong G.K."/>
            <person name="Wu C.I."/>
            <person name="Wu G."/>
            <person name="Yamamoto D."/>
            <person name="Yang H.P."/>
            <person name="Yang S.P."/>
            <person name="Yorke J.A."/>
            <person name="Yoshida K."/>
            <person name="Zdobnov E."/>
            <person name="Zhang P."/>
            <person name="Zhang Y."/>
            <person name="Zimin A.V."/>
            <person name="Baldwin J."/>
            <person name="Abdouelleil A."/>
            <person name="Abdulkadir J."/>
            <person name="Abebe A."/>
            <person name="Abera B."/>
            <person name="Abreu J."/>
            <person name="Acer S.C."/>
            <person name="Aftuck L."/>
            <person name="Alexander A."/>
            <person name="An P."/>
            <person name="Anderson E."/>
            <person name="Anderson S."/>
            <person name="Arachi H."/>
            <person name="Azer M."/>
            <person name="Bachantsang P."/>
            <person name="Barry A."/>
            <person name="Bayul T."/>
            <person name="Berlin A."/>
            <person name="Bessette D."/>
            <person name="Bloom T."/>
            <person name="Blye J."/>
            <person name="Boguslavskiy L."/>
            <person name="Bonnet C."/>
            <person name="Boukhgalter B."/>
            <person name="Bourzgui I."/>
            <person name="Brown A."/>
            <person name="Cahill P."/>
            <person name="Channer S."/>
            <person name="Cheshatsang Y."/>
            <person name="Chuda L."/>
            <person name="Citroen M."/>
            <person name="Collymore A."/>
            <person name="Cooke P."/>
            <person name="Costello M."/>
            <person name="D'Aco K."/>
            <person name="Daza R."/>
            <person name="De Haan G."/>
            <person name="DeGray S."/>
            <person name="DeMaso C."/>
            <person name="Dhargay N."/>
            <person name="Dooley K."/>
            <person name="Dooley E."/>
            <person name="Doricent M."/>
            <person name="Dorje P."/>
            <person name="Dorjee K."/>
            <person name="Dupes A."/>
            <person name="Elong R."/>
            <person name="Falk J."/>
            <person name="Farina A."/>
            <person name="Faro S."/>
            <person name="Ferguson D."/>
            <person name="Fisher S."/>
            <person name="Foley C.D."/>
            <person name="Franke A."/>
            <person name="Friedrich D."/>
            <person name="Gadbois L."/>
            <person name="Gearin G."/>
            <person name="Gearin C.R."/>
            <person name="Giannoukos G."/>
            <person name="Goode T."/>
            <person name="Graham J."/>
            <person name="Grandbois E."/>
            <person name="Grewal S."/>
            <person name="Gyaltsen K."/>
            <person name="Hafez N."/>
            <person name="Hagos B."/>
            <person name="Hall J."/>
            <person name="Henson C."/>
            <person name="Hollinger A."/>
            <person name="Honan T."/>
            <person name="Huard M.D."/>
            <person name="Hughes L."/>
            <person name="Hurhula B."/>
            <person name="Husby M.E."/>
            <person name="Kamat A."/>
            <person name="Kanga B."/>
            <person name="Kashin S."/>
            <person name="Khazanovich D."/>
            <person name="Kisner P."/>
            <person name="Lance K."/>
            <person name="Lara M."/>
            <person name="Lee W."/>
            <person name="Lennon N."/>
            <person name="Letendre F."/>
            <person name="LeVine R."/>
            <person name="Lipovsky A."/>
            <person name="Liu X."/>
            <person name="Liu J."/>
            <person name="Liu S."/>
            <person name="Lokyitsang T."/>
            <person name="Lokyitsang Y."/>
            <person name="Lubonja R."/>
            <person name="Lui A."/>
            <person name="MacDonald P."/>
            <person name="Magnisalis V."/>
            <person name="Maru K."/>
            <person name="Matthews C."/>
            <person name="McCusker W."/>
            <person name="McDonough S."/>
            <person name="Mehta T."/>
            <person name="Meldrim J."/>
            <person name="Meneus L."/>
            <person name="Mihai O."/>
            <person name="Mihalev A."/>
            <person name="Mihova T."/>
            <person name="Mittelman R."/>
            <person name="Mlenga V."/>
            <person name="Montmayeur A."/>
            <person name="Mulrain L."/>
            <person name="Navidi A."/>
            <person name="Naylor J."/>
            <person name="Negash T."/>
            <person name="Nguyen T."/>
            <person name="Nguyen N."/>
            <person name="Nicol R."/>
            <person name="Norbu C."/>
            <person name="Norbu N."/>
            <person name="Novod N."/>
            <person name="O'Neill B."/>
            <person name="Osman S."/>
            <person name="Markiewicz E."/>
            <person name="Oyono O.L."/>
            <person name="Patti C."/>
            <person name="Phunkhang P."/>
            <person name="Pierre F."/>
            <person name="Priest M."/>
            <person name="Raghuraman S."/>
            <person name="Rege F."/>
            <person name="Reyes R."/>
            <person name="Rise C."/>
            <person name="Rogov P."/>
            <person name="Ross K."/>
            <person name="Ryan E."/>
            <person name="Settipalli S."/>
            <person name="Shea T."/>
            <person name="Sherpa N."/>
            <person name="Shi L."/>
            <person name="Shih D."/>
            <person name="Sparrow T."/>
            <person name="Spaulding J."/>
            <person name="Stalker J."/>
            <person name="Stange-Thomann N."/>
            <person name="Stavropoulos S."/>
            <person name="Stone C."/>
            <person name="Strader C."/>
            <person name="Tesfaye S."/>
            <person name="Thomson T."/>
            <person name="Thoulutsang Y."/>
            <person name="Thoulutsang D."/>
            <person name="Topham K."/>
            <person name="Topping I."/>
            <person name="Tsamla T."/>
            <person name="Vassiliev H."/>
            <person name="Vo A."/>
            <person name="Wangchuk T."/>
            <person name="Wangdi T."/>
            <person name="Weiand M."/>
            <person name="Wilkinson J."/>
            <person name="Wilson A."/>
            <person name="Yadav S."/>
            <person name="Young G."/>
            <person name="Yu Q."/>
            <person name="Zembek L."/>
            <person name="Zhong D."/>
            <person name="Zimmer A."/>
            <person name="Zwirko Z."/>
            <person name="Jaffe D.B."/>
            <person name="Alvarez P."/>
            <person name="Brockman W."/>
            <person name="Butler J."/>
            <person name="Chin C."/>
            <person name="Gnerre S."/>
            <person name="Grabherr M."/>
            <person name="Kleber M."/>
            <person name="Mauceli E."/>
            <person name="MacCallum I."/>
        </authorList>
    </citation>
    <scope>NUCLEOTIDE SEQUENCE [LARGE SCALE GENOMIC DNA]</scope>
    <source>
        <strain evidence="3">Rob3c / Tucson 14021-0248.25</strain>
    </source>
</reference>
<feature type="region of interest" description="Disordered" evidence="1">
    <location>
        <begin position="217"/>
        <end position="273"/>
    </location>
</feature>
<evidence type="ECO:0000313" key="3">
    <source>
        <dbReference type="Proteomes" id="UP000001292"/>
    </source>
</evidence>
<evidence type="ECO:0000256" key="1">
    <source>
        <dbReference type="SAM" id="MobiDB-lite"/>
    </source>
</evidence>
<dbReference type="GO" id="GO:0006325">
    <property type="term" value="P:chromatin organization"/>
    <property type="evidence" value="ECO:0007669"/>
    <property type="project" value="EnsemblMetazoa"/>
</dbReference>
<organism evidence="3">
    <name type="scientific">Drosophila sechellia</name>
    <name type="common">Fruit fly</name>
    <dbReference type="NCBI Taxonomy" id="7238"/>
    <lineage>
        <taxon>Eukaryota</taxon>
        <taxon>Metazoa</taxon>
        <taxon>Ecdysozoa</taxon>
        <taxon>Arthropoda</taxon>
        <taxon>Hexapoda</taxon>
        <taxon>Insecta</taxon>
        <taxon>Pterygota</taxon>
        <taxon>Neoptera</taxon>
        <taxon>Endopterygota</taxon>
        <taxon>Diptera</taxon>
        <taxon>Brachycera</taxon>
        <taxon>Muscomorpha</taxon>
        <taxon>Ephydroidea</taxon>
        <taxon>Drosophilidae</taxon>
        <taxon>Drosophila</taxon>
        <taxon>Sophophora</taxon>
    </lineage>
</organism>
<evidence type="ECO:0000313" key="2">
    <source>
        <dbReference type="EMBL" id="EDW43933.1"/>
    </source>
</evidence>
<feature type="compositionally biased region" description="Low complexity" evidence="1">
    <location>
        <begin position="230"/>
        <end position="239"/>
    </location>
</feature>
<protein>
    <submittedName>
        <fullName evidence="2">GM19484</fullName>
    </submittedName>
</protein>
<sequence length="273" mass="28640">MSRWGKNIVVPLDSLCKEKENTNRPTVARSVGTVGKWGKMGFTSTRTYTMPAIHPMAAAAAAAAAAASPSQSPALHAGSRSQRPVCFGAGAAEAEKVLQIEEYSSAGGHSPDHSAATALWSRGITHAGPFLVGWCWCWGSHAHFRCPGGGRSEAEAGQGRQLRRAEAQIAQEEGSNNASLHALDAWCVLRRLRSRWRWAKRSRLGAAGATVQCLEQAEAEETEGGEEAEAGGAAFAGTGPRPQGCQLPRSGRGRALSHAHQGSDHSQSGAPTG</sequence>
<proteinExistence type="predicted"/>
<accession>B4I9Q2</accession>
<dbReference type="EMBL" id="CH480825">
    <property type="protein sequence ID" value="EDW43933.1"/>
    <property type="molecule type" value="Genomic_DNA"/>
</dbReference>
<dbReference type="Proteomes" id="UP000001292">
    <property type="component" value="Unassembled WGS sequence"/>
</dbReference>
<feature type="compositionally biased region" description="Acidic residues" evidence="1">
    <location>
        <begin position="217"/>
        <end position="229"/>
    </location>
</feature>
<gene>
    <name evidence="2" type="primary">Dsec\GM19484</name>
    <name evidence="2" type="ORF">Dsec_GM19484</name>
</gene>
<dbReference type="GO" id="GO:0140670">
    <property type="term" value="F:cohesin unloader activity"/>
    <property type="evidence" value="ECO:0007669"/>
    <property type="project" value="EnsemblMetazoa"/>
</dbReference>
<dbReference type="AlphaFoldDB" id="B4I9Q2"/>
<keyword evidence="3" id="KW-1185">Reference proteome</keyword>
<dbReference type="HOGENOM" id="CLU_1020373_0_0_1"/>
<dbReference type="GO" id="GO:0005634">
    <property type="term" value="C:nucleus"/>
    <property type="evidence" value="ECO:0007669"/>
    <property type="project" value="EnsemblMetazoa"/>
</dbReference>
<dbReference type="GO" id="GO:0000785">
    <property type="term" value="C:chromatin"/>
    <property type="evidence" value="ECO:0007669"/>
    <property type="project" value="EnsemblMetazoa"/>
</dbReference>
<dbReference type="STRING" id="7238.B4I9Q2"/>